<sequence>MGVGVGAGVILISPEGDKMKYVLRMNFQLPTNNEAEYEALLHGMRMAKACGATRLEIYGDSNLIVQQSMNLRDAVSDNMIAYHEMYCLMEGKFEGCELKHIGRANNEVADTLATIGSTCSAILDGVFYEEINQCSIKLKPTSPPHSQLSTRGLRPKQSTKTSSSAQTSKFCSSRQFGLSLFLRIYFGKNYPMTQQKHGVSYADLKHTRW</sequence>
<comment type="caution">
    <text evidence="3">The sequence shown here is derived from an EMBL/GenBank/DDBJ whole genome shotgun (WGS) entry which is preliminary data.</text>
</comment>
<dbReference type="InterPro" id="IPR002156">
    <property type="entry name" value="RNaseH_domain"/>
</dbReference>
<reference evidence="3" key="1">
    <citation type="submission" date="2023-07" db="EMBL/GenBank/DDBJ databases">
        <title>A chromosome-level genome assembly of Lolium multiflorum.</title>
        <authorList>
            <person name="Chen Y."/>
            <person name="Copetti D."/>
            <person name="Kolliker R."/>
            <person name="Studer B."/>
        </authorList>
    </citation>
    <scope>NUCLEOTIDE SEQUENCE</scope>
    <source>
        <strain evidence="3">02402/16</strain>
        <tissue evidence="3">Leaf</tissue>
    </source>
</reference>
<dbReference type="GO" id="GO:0003676">
    <property type="term" value="F:nucleic acid binding"/>
    <property type="evidence" value="ECO:0007669"/>
    <property type="project" value="InterPro"/>
</dbReference>
<feature type="region of interest" description="Disordered" evidence="1">
    <location>
        <begin position="139"/>
        <end position="166"/>
    </location>
</feature>
<evidence type="ECO:0000259" key="2">
    <source>
        <dbReference type="Pfam" id="PF13456"/>
    </source>
</evidence>
<protein>
    <recommendedName>
        <fullName evidence="2">RNase H type-1 domain-containing protein</fullName>
    </recommendedName>
</protein>
<dbReference type="AlphaFoldDB" id="A0AAD8VHS9"/>
<dbReference type="GO" id="GO:0004523">
    <property type="term" value="F:RNA-DNA hybrid ribonuclease activity"/>
    <property type="evidence" value="ECO:0007669"/>
    <property type="project" value="InterPro"/>
</dbReference>
<dbReference type="PANTHER" id="PTHR48475:SF1">
    <property type="entry name" value="RNASE H TYPE-1 DOMAIN-CONTAINING PROTEIN"/>
    <property type="match status" value="1"/>
</dbReference>
<dbReference type="PANTHER" id="PTHR48475">
    <property type="entry name" value="RIBONUCLEASE H"/>
    <property type="match status" value="1"/>
</dbReference>
<accession>A0AAD8VHS9</accession>
<organism evidence="3 4">
    <name type="scientific">Lolium multiflorum</name>
    <name type="common">Italian ryegrass</name>
    <name type="synonym">Lolium perenne subsp. multiflorum</name>
    <dbReference type="NCBI Taxonomy" id="4521"/>
    <lineage>
        <taxon>Eukaryota</taxon>
        <taxon>Viridiplantae</taxon>
        <taxon>Streptophyta</taxon>
        <taxon>Embryophyta</taxon>
        <taxon>Tracheophyta</taxon>
        <taxon>Spermatophyta</taxon>
        <taxon>Magnoliopsida</taxon>
        <taxon>Liliopsida</taxon>
        <taxon>Poales</taxon>
        <taxon>Poaceae</taxon>
        <taxon>BOP clade</taxon>
        <taxon>Pooideae</taxon>
        <taxon>Poodae</taxon>
        <taxon>Poeae</taxon>
        <taxon>Poeae Chloroplast Group 2 (Poeae type)</taxon>
        <taxon>Loliodinae</taxon>
        <taxon>Loliinae</taxon>
        <taxon>Lolium</taxon>
    </lineage>
</organism>
<evidence type="ECO:0000256" key="1">
    <source>
        <dbReference type="SAM" id="MobiDB-lite"/>
    </source>
</evidence>
<dbReference type="Proteomes" id="UP001231189">
    <property type="component" value="Unassembled WGS sequence"/>
</dbReference>
<keyword evidence="4" id="KW-1185">Reference proteome</keyword>
<evidence type="ECO:0000313" key="3">
    <source>
        <dbReference type="EMBL" id="KAK1605676.1"/>
    </source>
</evidence>
<proteinExistence type="predicted"/>
<dbReference type="CDD" id="cd09279">
    <property type="entry name" value="RNase_HI_like"/>
    <property type="match status" value="1"/>
</dbReference>
<dbReference type="EMBL" id="JAUUTY010000007">
    <property type="protein sequence ID" value="KAK1605676.1"/>
    <property type="molecule type" value="Genomic_DNA"/>
</dbReference>
<feature type="domain" description="RNase H type-1" evidence="2">
    <location>
        <begin position="6"/>
        <end position="114"/>
    </location>
</feature>
<dbReference type="InterPro" id="IPR036397">
    <property type="entry name" value="RNaseH_sf"/>
</dbReference>
<name>A0AAD8VHS9_LOLMU</name>
<dbReference type="Gene3D" id="3.30.420.10">
    <property type="entry name" value="Ribonuclease H-like superfamily/Ribonuclease H"/>
    <property type="match status" value="1"/>
</dbReference>
<evidence type="ECO:0000313" key="4">
    <source>
        <dbReference type="Proteomes" id="UP001231189"/>
    </source>
</evidence>
<dbReference type="Pfam" id="PF13456">
    <property type="entry name" value="RVT_3"/>
    <property type="match status" value="1"/>
</dbReference>
<gene>
    <name evidence="3" type="ORF">QYE76_029349</name>
</gene>
<dbReference type="SUPFAM" id="SSF53098">
    <property type="entry name" value="Ribonuclease H-like"/>
    <property type="match status" value="1"/>
</dbReference>
<dbReference type="InterPro" id="IPR012337">
    <property type="entry name" value="RNaseH-like_sf"/>
</dbReference>
<feature type="compositionally biased region" description="Low complexity" evidence="1">
    <location>
        <begin position="156"/>
        <end position="166"/>
    </location>
</feature>